<evidence type="ECO:0000256" key="2">
    <source>
        <dbReference type="ARBA" id="ARBA00022448"/>
    </source>
</evidence>
<dbReference type="Pfam" id="PF01813">
    <property type="entry name" value="ATP-synt_D"/>
    <property type="match status" value="1"/>
</dbReference>
<dbReference type="STRING" id="436017.A4S517"/>
<dbReference type="AlphaFoldDB" id="A4S517"/>
<dbReference type="RefSeq" id="XP_001420531.1">
    <property type="nucleotide sequence ID" value="XM_001420494.1"/>
</dbReference>
<dbReference type="GO" id="GO:0046961">
    <property type="term" value="F:proton-transporting ATPase activity, rotational mechanism"/>
    <property type="evidence" value="ECO:0007669"/>
    <property type="project" value="InterPro"/>
</dbReference>
<organism evidence="4 5">
    <name type="scientific">Ostreococcus lucimarinus (strain CCE9901)</name>
    <dbReference type="NCBI Taxonomy" id="436017"/>
    <lineage>
        <taxon>Eukaryota</taxon>
        <taxon>Viridiplantae</taxon>
        <taxon>Chlorophyta</taxon>
        <taxon>Mamiellophyceae</taxon>
        <taxon>Mamiellales</taxon>
        <taxon>Bathycoccaceae</taxon>
        <taxon>Ostreococcus</taxon>
    </lineage>
</organism>
<dbReference type="Proteomes" id="UP000001568">
    <property type="component" value="Chromosome 11"/>
</dbReference>
<keyword evidence="3" id="KW-0406">Ion transport</keyword>
<dbReference type="KEGG" id="olu:OSTLU_88668"/>
<dbReference type="OrthoDB" id="7676488at2759"/>
<dbReference type="PANTHER" id="PTHR11671">
    <property type="entry name" value="V-TYPE ATP SYNTHASE SUBUNIT D"/>
    <property type="match status" value="1"/>
</dbReference>
<gene>
    <name evidence="4" type="ORF">OSTLU_88668</name>
</gene>
<comment type="similarity">
    <text evidence="1">Belongs to the V-ATPase D subunit family.</text>
</comment>
<dbReference type="EMBL" id="CP000591">
    <property type="protein sequence ID" value="ABO98824.1"/>
    <property type="molecule type" value="Genomic_DNA"/>
</dbReference>
<dbReference type="Gene3D" id="1.10.287.3240">
    <property type="match status" value="1"/>
</dbReference>
<protein>
    <submittedName>
        <fullName evidence="4">F-ATPase family transporter: protons (Vacuolar)</fullName>
    </submittedName>
</protein>
<keyword evidence="2" id="KW-0813">Transport</keyword>
<evidence type="ECO:0000256" key="3">
    <source>
        <dbReference type="ARBA" id="ARBA00023065"/>
    </source>
</evidence>
<dbReference type="Gramene" id="ABO98824">
    <property type="protein sequence ID" value="ABO98824"/>
    <property type="gene ID" value="OSTLU_88668"/>
</dbReference>
<reference evidence="4 5" key="1">
    <citation type="journal article" date="2007" name="Proc. Natl. Acad. Sci. U.S.A.">
        <title>The tiny eukaryote Ostreococcus provides genomic insights into the paradox of plankton speciation.</title>
        <authorList>
            <person name="Palenik B."/>
            <person name="Grimwood J."/>
            <person name="Aerts A."/>
            <person name="Rouze P."/>
            <person name="Salamov A."/>
            <person name="Putnam N."/>
            <person name="Dupont C."/>
            <person name="Jorgensen R."/>
            <person name="Derelle E."/>
            <person name="Rombauts S."/>
            <person name="Zhou K."/>
            <person name="Otillar R."/>
            <person name="Merchant S.S."/>
            <person name="Podell S."/>
            <person name="Gaasterland T."/>
            <person name="Napoli C."/>
            <person name="Gendler K."/>
            <person name="Manuell A."/>
            <person name="Tai V."/>
            <person name="Vallon O."/>
            <person name="Piganeau G."/>
            <person name="Jancek S."/>
            <person name="Heijde M."/>
            <person name="Jabbari K."/>
            <person name="Bowler C."/>
            <person name="Lohr M."/>
            <person name="Robbens S."/>
            <person name="Werner G."/>
            <person name="Dubchak I."/>
            <person name="Pazour G.J."/>
            <person name="Ren Q."/>
            <person name="Paulsen I."/>
            <person name="Delwiche C."/>
            <person name="Schmutz J."/>
            <person name="Rokhsar D."/>
            <person name="Van de Peer Y."/>
            <person name="Moreau H."/>
            <person name="Grigoriev I.V."/>
        </authorList>
    </citation>
    <scope>NUCLEOTIDE SEQUENCE [LARGE SCALE GENOMIC DNA]</scope>
    <source>
        <strain evidence="4 5">CCE9901</strain>
    </source>
</reference>
<dbReference type="eggNOG" id="KOG1647">
    <property type="taxonomic scope" value="Eukaryota"/>
</dbReference>
<evidence type="ECO:0000313" key="4">
    <source>
        <dbReference type="EMBL" id="ABO98824.1"/>
    </source>
</evidence>
<accession>A4S517</accession>
<proteinExistence type="inferred from homology"/>
<evidence type="ECO:0000313" key="5">
    <source>
        <dbReference type="Proteomes" id="UP000001568"/>
    </source>
</evidence>
<dbReference type="HAMAP" id="MF_00271">
    <property type="entry name" value="ATP_synth_D_arch"/>
    <property type="match status" value="1"/>
</dbReference>
<evidence type="ECO:0000256" key="1">
    <source>
        <dbReference type="ARBA" id="ARBA00005850"/>
    </source>
</evidence>
<dbReference type="OMA" id="REEFFRM"/>
<dbReference type="InterPro" id="IPR002699">
    <property type="entry name" value="V_ATPase_D"/>
</dbReference>
<dbReference type="NCBIfam" id="TIGR00309">
    <property type="entry name" value="V_ATPase_subD"/>
    <property type="match status" value="1"/>
</dbReference>
<keyword evidence="5" id="KW-1185">Reference proteome</keyword>
<dbReference type="HOGENOM" id="CLU_069688_0_1_1"/>
<sequence length="269" mass="29768">MSSAGARLNVTPTVTTLAVIKSRLAGAQRGHRLLKKKADALTLRYRGILRDIVEAKRKLATSMRDAHFAWTRAKYAGGDAVKHAVLDGVDRANVRVMAHEDNVAGVKIPKFTCRKCGADERRMELTGLARGGARVREAKASYGEAIGLLSELASLQTAFVTLDEAIKTTNRRVNALENYVTPRLQNTVKYILSELDELEREEFFRLKKVQAKKKKDIEETEMMEAEEEKRITQAVDAELRAFGDVIGGEGGRGAGGNLIESEHDEDLLF</sequence>
<name>A4S517_OSTLU</name>
<dbReference type="GeneID" id="5004427"/>